<keyword evidence="4 10" id="KW-0812">Transmembrane</keyword>
<evidence type="ECO:0000256" key="6">
    <source>
        <dbReference type="ARBA" id="ARBA00023053"/>
    </source>
</evidence>
<comment type="caution">
    <text evidence="12">The sequence shown here is derived from an EMBL/GenBank/DDBJ whole genome shotgun (WGS) entry which is preliminary data.</text>
</comment>
<dbReference type="Proteomes" id="UP000676478">
    <property type="component" value="Unassembled WGS sequence"/>
</dbReference>
<feature type="transmembrane region" description="Helical" evidence="10">
    <location>
        <begin position="311"/>
        <end position="330"/>
    </location>
</feature>
<feature type="transmembrane region" description="Helical" evidence="10">
    <location>
        <begin position="29"/>
        <end position="49"/>
    </location>
</feature>
<dbReference type="RefSeq" id="WP_211756634.1">
    <property type="nucleotide sequence ID" value="NZ_JAERKF010000008.1"/>
</dbReference>
<reference evidence="12" key="2">
    <citation type="submission" date="2022-09" db="EMBL/GenBank/DDBJ databases">
        <title>Genome-inferred correspondence between phylogeny and metabolic traits in the wild Drosophila gut microbiome.</title>
        <authorList>
            <person name="Bueno E."/>
            <person name="Blow F."/>
            <person name="Douglas A.E."/>
        </authorList>
    </citation>
    <scope>NUCLEOTIDE SEQUENCE</scope>
    <source>
        <strain evidence="12">Dm-2019-70</strain>
    </source>
</reference>
<keyword evidence="9" id="KW-0739">Sodium transport</keyword>
<keyword evidence="6" id="KW-0915">Sodium</keyword>
<evidence type="ECO:0000256" key="5">
    <source>
        <dbReference type="ARBA" id="ARBA00022989"/>
    </source>
</evidence>
<feature type="transmembrane region" description="Helical" evidence="10">
    <location>
        <begin position="266"/>
        <end position="291"/>
    </location>
</feature>
<proteinExistence type="predicted"/>
<dbReference type="EMBL" id="JAERKF010000008">
    <property type="protein sequence ID" value="MBS1010740.1"/>
    <property type="molecule type" value="Genomic_DNA"/>
</dbReference>
<name>A0AA41EQ02_LEVBR</name>
<keyword evidence="5 10" id="KW-1133">Transmembrane helix</keyword>
<feature type="transmembrane region" description="Helical" evidence="10">
    <location>
        <begin position="351"/>
        <end position="374"/>
    </location>
</feature>
<feature type="domain" description="Cation/H+ exchanger transmembrane" evidence="11">
    <location>
        <begin position="12"/>
        <end position="407"/>
    </location>
</feature>
<gene>
    <name evidence="12" type="ORF">JK167_07860</name>
</gene>
<keyword evidence="8 10" id="KW-0472">Membrane</keyword>
<sequence length="670" mass="74301">MDTIFLLLFLVVAAIIANLIHYRLTRIPVAFLQIGMGLLLALLPVYHNFHLEPEIFMFAIISVLMFNDGQNTSPGRLTRQAGTTFSLAIGLAIVSIIIIGAVTHLLLPSLSLALALALGAIITPTDAVAVSSITSNMLVPTDVMHTLENESLFNDASGIVALNLAIATVATGQFSVWHGIGNFFYVFFWGLLVGFILGAIIVSLRLRLIKLNVDAPSIIVPITLLTPFAVYFVAESINVSGILAVVVTGLLHGIQQNRLRLTSSRLQIVLTSTWSVVASLLNGIVFVLLGLSLPQVATDLHRQSGGTTLPILLGLALSLYAVMTILRFLWTRFNLAQVFATSQAERNKKSLIIALSGVHGTITLAMAFSLPLTLNGHAVPFRNDMIFMASIVILISLLVPTLLLPLLLPQRQSTFTNAELATAKNAMVNDAIQMIASQHSDSVNASRVVNVLDGQRVADPQVNRTQLAQLFDHCFDLEHDIVTKMLQHQQVSLEIAQLYMRAAENTLVRYQKNGWQRSLLFLRFNLVKTFSLTSASRKRRQAIRQQRDNWRSLSHEEAVAKKQHTHQQLCLIDQQTYPAVIDYLNEQLTHAHTREVAIVRTAYDQRHRQLVGEQDFIDEQNTLLIAAFQQEYNYIQDQITTKNISRELGQALNEQVSTDRLAYLQSIDTD</sequence>
<dbReference type="GO" id="GO:0005886">
    <property type="term" value="C:plasma membrane"/>
    <property type="evidence" value="ECO:0007669"/>
    <property type="project" value="UniProtKB-SubCell"/>
</dbReference>
<evidence type="ECO:0000256" key="1">
    <source>
        <dbReference type="ARBA" id="ARBA00004651"/>
    </source>
</evidence>
<reference evidence="12" key="1">
    <citation type="submission" date="2020-12" db="EMBL/GenBank/DDBJ databases">
        <authorList>
            <person name="Mcmullen J.G."/>
        </authorList>
    </citation>
    <scope>NUCLEOTIDE SEQUENCE</scope>
    <source>
        <strain evidence="12">Dm-2019-70</strain>
    </source>
</reference>
<accession>A0AA41EQ02</accession>
<evidence type="ECO:0000259" key="11">
    <source>
        <dbReference type="Pfam" id="PF00999"/>
    </source>
</evidence>
<evidence type="ECO:0000256" key="7">
    <source>
        <dbReference type="ARBA" id="ARBA00023065"/>
    </source>
</evidence>
<feature type="transmembrane region" description="Helical" evidence="10">
    <location>
        <begin position="159"/>
        <end position="177"/>
    </location>
</feature>
<feature type="transmembrane region" description="Helical" evidence="10">
    <location>
        <begin position="183"/>
        <end position="204"/>
    </location>
</feature>
<evidence type="ECO:0000256" key="8">
    <source>
        <dbReference type="ARBA" id="ARBA00023136"/>
    </source>
</evidence>
<dbReference type="AlphaFoldDB" id="A0AA41EQ02"/>
<feature type="transmembrane region" description="Helical" evidence="10">
    <location>
        <begin position="211"/>
        <end position="231"/>
    </location>
</feature>
<evidence type="ECO:0000256" key="2">
    <source>
        <dbReference type="ARBA" id="ARBA00022448"/>
    </source>
</evidence>
<evidence type="ECO:0000256" key="3">
    <source>
        <dbReference type="ARBA" id="ARBA00022475"/>
    </source>
</evidence>
<evidence type="ECO:0000256" key="9">
    <source>
        <dbReference type="ARBA" id="ARBA00023201"/>
    </source>
</evidence>
<dbReference type="PANTHER" id="PTHR10110:SF86">
    <property type="entry name" value="SODIUM_HYDROGEN EXCHANGER 7"/>
    <property type="match status" value="1"/>
</dbReference>
<dbReference type="Gene3D" id="6.10.140.1330">
    <property type="match status" value="1"/>
</dbReference>
<protein>
    <submittedName>
        <fullName evidence="12">Sodium:proton antiporter</fullName>
    </submittedName>
</protein>
<keyword evidence="3" id="KW-1003">Cell membrane</keyword>
<feature type="transmembrane region" description="Helical" evidence="10">
    <location>
        <begin position="386"/>
        <end position="408"/>
    </location>
</feature>
<organism evidence="12 13">
    <name type="scientific">Levilactobacillus brevis</name>
    <name type="common">Lactobacillus brevis</name>
    <dbReference type="NCBI Taxonomy" id="1580"/>
    <lineage>
        <taxon>Bacteria</taxon>
        <taxon>Bacillati</taxon>
        <taxon>Bacillota</taxon>
        <taxon>Bacilli</taxon>
        <taxon>Lactobacillales</taxon>
        <taxon>Lactobacillaceae</taxon>
        <taxon>Levilactobacillus</taxon>
    </lineage>
</organism>
<comment type="subcellular location">
    <subcellularLocation>
        <location evidence="1">Cell membrane</location>
        <topology evidence="1">Multi-pass membrane protein</topology>
    </subcellularLocation>
</comment>
<dbReference type="PANTHER" id="PTHR10110">
    <property type="entry name" value="SODIUM/HYDROGEN EXCHANGER"/>
    <property type="match status" value="1"/>
</dbReference>
<evidence type="ECO:0000256" key="4">
    <source>
        <dbReference type="ARBA" id="ARBA00022692"/>
    </source>
</evidence>
<evidence type="ECO:0000256" key="10">
    <source>
        <dbReference type="SAM" id="Phobius"/>
    </source>
</evidence>
<dbReference type="GO" id="GO:0015386">
    <property type="term" value="F:potassium:proton antiporter activity"/>
    <property type="evidence" value="ECO:0007669"/>
    <property type="project" value="TreeGrafter"/>
</dbReference>
<dbReference type="GO" id="GO:0098719">
    <property type="term" value="P:sodium ion import across plasma membrane"/>
    <property type="evidence" value="ECO:0007669"/>
    <property type="project" value="TreeGrafter"/>
</dbReference>
<evidence type="ECO:0000313" key="13">
    <source>
        <dbReference type="Proteomes" id="UP000676478"/>
    </source>
</evidence>
<dbReference type="GO" id="GO:0015385">
    <property type="term" value="F:sodium:proton antiporter activity"/>
    <property type="evidence" value="ECO:0007669"/>
    <property type="project" value="InterPro"/>
</dbReference>
<feature type="transmembrane region" description="Helical" evidence="10">
    <location>
        <begin position="237"/>
        <end position="254"/>
    </location>
</feature>
<feature type="transmembrane region" description="Helical" evidence="10">
    <location>
        <begin position="113"/>
        <end position="139"/>
    </location>
</feature>
<feature type="transmembrane region" description="Helical" evidence="10">
    <location>
        <begin position="85"/>
        <end position="107"/>
    </location>
</feature>
<dbReference type="InterPro" id="IPR006153">
    <property type="entry name" value="Cation/H_exchanger_TM"/>
</dbReference>
<dbReference type="InterPro" id="IPR018422">
    <property type="entry name" value="Cation/H_exchanger_CPA1"/>
</dbReference>
<dbReference type="Pfam" id="PF00999">
    <property type="entry name" value="Na_H_Exchanger"/>
    <property type="match status" value="1"/>
</dbReference>
<dbReference type="GO" id="GO:0051453">
    <property type="term" value="P:regulation of intracellular pH"/>
    <property type="evidence" value="ECO:0007669"/>
    <property type="project" value="TreeGrafter"/>
</dbReference>
<keyword evidence="2" id="KW-0813">Transport</keyword>
<keyword evidence="7" id="KW-0406">Ion transport</keyword>
<evidence type="ECO:0000313" key="12">
    <source>
        <dbReference type="EMBL" id="MBS1010740.1"/>
    </source>
</evidence>
<feature type="transmembrane region" description="Helical" evidence="10">
    <location>
        <begin position="6"/>
        <end position="22"/>
    </location>
</feature>